<keyword evidence="2" id="KW-1185">Reference proteome</keyword>
<evidence type="ECO:0000313" key="2">
    <source>
        <dbReference type="Proteomes" id="UP000499080"/>
    </source>
</evidence>
<evidence type="ECO:0000313" key="1">
    <source>
        <dbReference type="EMBL" id="GBL55396.1"/>
    </source>
</evidence>
<reference evidence="1 2" key="1">
    <citation type="journal article" date="2019" name="Sci. Rep.">
        <title>Orb-weaving spider Araneus ventricosus genome elucidates the spidroin gene catalogue.</title>
        <authorList>
            <person name="Kono N."/>
            <person name="Nakamura H."/>
            <person name="Ohtoshi R."/>
            <person name="Moran D.A.P."/>
            <person name="Shinohara A."/>
            <person name="Yoshida Y."/>
            <person name="Fujiwara M."/>
            <person name="Mori M."/>
            <person name="Tomita M."/>
            <person name="Arakawa K."/>
        </authorList>
    </citation>
    <scope>NUCLEOTIDE SEQUENCE [LARGE SCALE GENOMIC DNA]</scope>
</reference>
<comment type="caution">
    <text evidence="1">The sequence shown here is derived from an EMBL/GenBank/DDBJ whole genome shotgun (WGS) entry which is preliminary data.</text>
</comment>
<organism evidence="1 2">
    <name type="scientific">Araneus ventricosus</name>
    <name type="common">Orbweaver spider</name>
    <name type="synonym">Epeira ventricosa</name>
    <dbReference type="NCBI Taxonomy" id="182803"/>
    <lineage>
        <taxon>Eukaryota</taxon>
        <taxon>Metazoa</taxon>
        <taxon>Ecdysozoa</taxon>
        <taxon>Arthropoda</taxon>
        <taxon>Chelicerata</taxon>
        <taxon>Arachnida</taxon>
        <taxon>Araneae</taxon>
        <taxon>Araneomorphae</taxon>
        <taxon>Entelegynae</taxon>
        <taxon>Araneoidea</taxon>
        <taxon>Araneidae</taxon>
        <taxon>Araneus</taxon>
    </lineage>
</organism>
<protein>
    <submittedName>
        <fullName evidence="1">Uncharacterized protein</fullName>
    </submittedName>
</protein>
<dbReference type="Proteomes" id="UP000499080">
    <property type="component" value="Unassembled WGS sequence"/>
</dbReference>
<dbReference type="AlphaFoldDB" id="A0A4Y1ZL43"/>
<sequence length="104" mass="12071">MWGKPHHAGTTLSGATTEEHVLRWKPSLYKRRAVRPLQFIAPYARCMSASSTSEYSSYCLGNWFANADFQRDRCSRHREEESEVSLRNFFSAPTREVVNYKPKP</sequence>
<gene>
    <name evidence="1" type="ORF">AVEN_161719_1</name>
</gene>
<dbReference type="OrthoDB" id="6471108at2759"/>
<accession>A0A4Y1ZL43</accession>
<dbReference type="EMBL" id="BGPR01150732">
    <property type="protein sequence ID" value="GBL55396.1"/>
    <property type="molecule type" value="Genomic_DNA"/>
</dbReference>
<proteinExistence type="predicted"/>
<name>A0A4Y1ZL43_ARAVE</name>